<dbReference type="CDD" id="cd00085">
    <property type="entry name" value="HNHc"/>
    <property type="match status" value="1"/>
</dbReference>
<evidence type="ECO:0000313" key="2">
    <source>
        <dbReference type="EMBL" id="MBE9213020.1"/>
    </source>
</evidence>
<dbReference type="EC" id="2.7.7.49" evidence="2"/>
<dbReference type="RefSeq" id="WP_193919491.1">
    <property type="nucleotide sequence ID" value="NZ_JADEWL010000023.1"/>
</dbReference>
<proteinExistence type="predicted"/>
<name>A0A8J7F430_9CYAN</name>
<dbReference type="SUPFAM" id="SSF56672">
    <property type="entry name" value="DNA/RNA polymerases"/>
    <property type="match status" value="1"/>
</dbReference>
<dbReference type="EMBL" id="JADEWL010000023">
    <property type="protein sequence ID" value="MBE9213020.1"/>
    <property type="molecule type" value="Genomic_DNA"/>
</dbReference>
<dbReference type="Gene3D" id="1.10.30.50">
    <property type="match status" value="1"/>
</dbReference>
<dbReference type="Pfam" id="PF13655">
    <property type="entry name" value="RVT_N"/>
    <property type="match status" value="1"/>
</dbReference>
<protein>
    <submittedName>
        <fullName evidence="2">Group II intron reverse transcriptase/maturase</fullName>
        <ecNumber evidence="2">2.7.7.49</ecNumber>
    </submittedName>
</protein>
<keyword evidence="2" id="KW-0548">Nucleotidyltransferase</keyword>
<dbReference type="InterPro" id="IPR043502">
    <property type="entry name" value="DNA/RNA_pol_sf"/>
</dbReference>
<dbReference type="InterPro" id="IPR051083">
    <property type="entry name" value="GrpII_Intron_Splice-Mob/Def"/>
</dbReference>
<dbReference type="InterPro" id="IPR000477">
    <property type="entry name" value="RT_dom"/>
</dbReference>
<dbReference type="GO" id="GO:0003964">
    <property type="term" value="F:RNA-directed DNA polymerase activity"/>
    <property type="evidence" value="ECO:0007669"/>
    <property type="project" value="UniProtKB-KW"/>
</dbReference>
<dbReference type="AlphaFoldDB" id="A0A8J7F430"/>
<gene>
    <name evidence="2" type="primary">ltrA</name>
    <name evidence="2" type="ORF">IQ247_10090</name>
</gene>
<dbReference type="PANTHER" id="PTHR34047">
    <property type="entry name" value="NUCLEAR INTRON MATURASE 1, MITOCHONDRIAL-RELATED"/>
    <property type="match status" value="1"/>
</dbReference>
<dbReference type="Proteomes" id="UP000620559">
    <property type="component" value="Unassembled WGS sequence"/>
</dbReference>
<dbReference type="GO" id="GO:0004519">
    <property type="term" value="F:endonuclease activity"/>
    <property type="evidence" value="ECO:0007669"/>
    <property type="project" value="InterPro"/>
</dbReference>
<dbReference type="GO" id="GO:0008270">
    <property type="term" value="F:zinc ion binding"/>
    <property type="evidence" value="ECO:0007669"/>
    <property type="project" value="InterPro"/>
</dbReference>
<keyword evidence="2" id="KW-0808">Transferase</keyword>
<sequence>MQTIRNVNVTKRTTDWRNTNWRKAHRIVRNLRQRIFKAAQKRNLRKVRRLQKLMMKCYSNIILAVRKVTQINRGKNTPGVDKLVVKTPKARGILADALSLFISWKPLPTKRVYIPKANGKKRPLGISTIIDRCIQAIVKNALEPYWESKFEISTYGFRPGRSAHDAISKIYLIACPHRRKKWVVDADIKGCFDNISHDFLMKTIGNFPARKLVYQWLKSGYVEHGKYFDTKSGTPQGNIISPLLANIALHGMEEALGIKYNNRSEIIGHRVLVKYADDFVIFCETFEDAEQAQSAIDKWLNLRGLELSKEKTRIVHLKEGFDFLGFNIRQYQVTNTKTEWKLLIKPSKESILNIRRKLRQQWLNLKGHSVKAVIGKLNSIIRGEANYFRIGVASEAFSALDDWMFKRECKYVNRTHPNKNKKWRKDRYWGKLNLEKNDKWVFGDKSTGKHILKFSWFKIKRHKLVVGRSSPDDPTLKEYWEKREKNKVSNHSKSIQKIAEKQGHICQVCGQSLYDGEEIHKHHKIPKSKGGKDTYSNLELVHFYCHQQIHSET</sequence>
<accession>A0A8J7F430</accession>
<dbReference type="InterPro" id="IPR013597">
    <property type="entry name" value="Mat_intron_G2"/>
</dbReference>
<reference evidence="2" key="1">
    <citation type="submission" date="2020-10" db="EMBL/GenBank/DDBJ databases">
        <authorList>
            <person name="Castelo-Branco R."/>
            <person name="Eusebio N."/>
            <person name="Adriana R."/>
            <person name="Vieira A."/>
            <person name="Brugerolle De Fraissinette N."/>
            <person name="Rezende De Castro R."/>
            <person name="Schneider M.P."/>
            <person name="Vasconcelos V."/>
            <person name="Leao P.N."/>
        </authorList>
    </citation>
    <scope>NUCLEOTIDE SEQUENCE</scope>
    <source>
        <strain evidence="2">LEGE 06105</strain>
    </source>
</reference>
<evidence type="ECO:0000259" key="1">
    <source>
        <dbReference type="PROSITE" id="PS50878"/>
    </source>
</evidence>
<dbReference type="PROSITE" id="PS50878">
    <property type="entry name" value="RT_POL"/>
    <property type="match status" value="1"/>
</dbReference>
<dbReference type="CDD" id="cd01651">
    <property type="entry name" value="RT_G2_intron"/>
    <property type="match status" value="1"/>
</dbReference>
<keyword evidence="3" id="KW-1185">Reference proteome</keyword>
<dbReference type="Pfam" id="PF01844">
    <property type="entry name" value="HNH"/>
    <property type="match status" value="1"/>
</dbReference>
<comment type="caution">
    <text evidence="2">The sequence shown here is derived from an EMBL/GenBank/DDBJ whole genome shotgun (WGS) entry which is preliminary data.</text>
</comment>
<dbReference type="SMART" id="SM00507">
    <property type="entry name" value="HNHc"/>
    <property type="match status" value="1"/>
</dbReference>
<feature type="domain" description="Reverse transcriptase" evidence="1">
    <location>
        <begin position="95"/>
        <end position="328"/>
    </location>
</feature>
<dbReference type="PANTHER" id="PTHR34047:SF10">
    <property type="entry name" value="GROUP II INTRON-ASSOCIATED OPEN READING FRAME"/>
    <property type="match status" value="1"/>
</dbReference>
<dbReference type="GO" id="GO:0003676">
    <property type="term" value="F:nucleic acid binding"/>
    <property type="evidence" value="ECO:0007669"/>
    <property type="project" value="InterPro"/>
</dbReference>
<dbReference type="InterPro" id="IPR003615">
    <property type="entry name" value="HNH_nuc"/>
</dbReference>
<dbReference type="InterPro" id="IPR002711">
    <property type="entry name" value="HNH"/>
</dbReference>
<dbReference type="NCBIfam" id="TIGR04416">
    <property type="entry name" value="group_II_RT_mat"/>
    <property type="match status" value="1"/>
</dbReference>
<dbReference type="Pfam" id="PF00078">
    <property type="entry name" value="RVT_1"/>
    <property type="match status" value="1"/>
</dbReference>
<evidence type="ECO:0000313" key="3">
    <source>
        <dbReference type="Proteomes" id="UP000620559"/>
    </source>
</evidence>
<keyword evidence="2" id="KW-0695">RNA-directed DNA polymerase</keyword>
<dbReference type="InterPro" id="IPR030931">
    <property type="entry name" value="Group_II_RT_mat"/>
</dbReference>
<dbReference type="InterPro" id="IPR025960">
    <property type="entry name" value="RVT_N"/>
</dbReference>
<dbReference type="Pfam" id="PF08388">
    <property type="entry name" value="GIIM"/>
    <property type="match status" value="1"/>
</dbReference>
<organism evidence="2 3">
    <name type="scientific">Plectonema cf. radiosum LEGE 06105</name>
    <dbReference type="NCBI Taxonomy" id="945769"/>
    <lineage>
        <taxon>Bacteria</taxon>
        <taxon>Bacillati</taxon>
        <taxon>Cyanobacteriota</taxon>
        <taxon>Cyanophyceae</taxon>
        <taxon>Oscillatoriophycideae</taxon>
        <taxon>Oscillatoriales</taxon>
        <taxon>Microcoleaceae</taxon>
        <taxon>Plectonema</taxon>
    </lineage>
</organism>